<evidence type="ECO:0000313" key="1">
    <source>
        <dbReference type="EMBL" id="CAE0709134.1"/>
    </source>
</evidence>
<protein>
    <submittedName>
        <fullName evidence="1">Uncharacterized protein</fullName>
    </submittedName>
</protein>
<sequence length="191" mass="22476">MEFIDGDIAKHIWGFFLHFDETVTTTETIANNTRRVLLKASQRQRQQKCTLRPSASLDFHDRRIDFRSIRSLRSVNKFFRKNFDELCGWSRCALAMKREYTFLKNIKCFGTWNLRQQPWAVAPGRRATADAAEGRGWTPEKREEAARMVTQAMEQKKAAVSRRNQILRLLNRGPFTMEEKRLTYKQVCVVQ</sequence>
<gene>
    <name evidence="1" type="ORF">PAUS00366_LOCUS1854</name>
</gene>
<accession>A0A7S4AAS1</accession>
<name>A0A7S4AAS1_9STRA</name>
<dbReference type="EMBL" id="HBIX01002470">
    <property type="protein sequence ID" value="CAE0709134.1"/>
    <property type="molecule type" value="Transcribed_RNA"/>
</dbReference>
<organism evidence="1">
    <name type="scientific">Pseudo-nitzschia australis</name>
    <dbReference type="NCBI Taxonomy" id="44445"/>
    <lineage>
        <taxon>Eukaryota</taxon>
        <taxon>Sar</taxon>
        <taxon>Stramenopiles</taxon>
        <taxon>Ochrophyta</taxon>
        <taxon>Bacillariophyta</taxon>
        <taxon>Bacillariophyceae</taxon>
        <taxon>Bacillariophycidae</taxon>
        <taxon>Bacillariales</taxon>
        <taxon>Bacillariaceae</taxon>
        <taxon>Pseudo-nitzschia</taxon>
    </lineage>
</organism>
<proteinExistence type="predicted"/>
<dbReference type="AlphaFoldDB" id="A0A7S4AAS1"/>
<reference evidence="1" key="1">
    <citation type="submission" date="2021-01" db="EMBL/GenBank/DDBJ databases">
        <authorList>
            <person name="Corre E."/>
            <person name="Pelletier E."/>
            <person name="Niang G."/>
            <person name="Scheremetjew M."/>
            <person name="Finn R."/>
            <person name="Kale V."/>
            <person name="Holt S."/>
            <person name="Cochrane G."/>
            <person name="Meng A."/>
            <person name="Brown T."/>
            <person name="Cohen L."/>
        </authorList>
    </citation>
    <scope>NUCLEOTIDE SEQUENCE</scope>
    <source>
        <strain evidence="1">10249 10 AB</strain>
    </source>
</reference>